<protein>
    <submittedName>
        <fullName evidence="1">Probable Co/Zn/Cd efflux system membrane fusion protein</fullName>
    </submittedName>
</protein>
<organism evidence="1">
    <name type="scientific">hydrothermal vent metagenome</name>
    <dbReference type="NCBI Taxonomy" id="652676"/>
    <lineage>
        <taxon>unclassified sequences</taxon>
        <taxon>metagenomes</taxon>
        <taxon>ecological metagenomes</taxon>
    </lineage>
</organism>
<dbReference type="EMBL" id="UOEB01000023">
    <property type="protein sequence ID" value="VAV82671.1"/>
    <property type="molecule type" value="Genomic_DNA"/>
</dbReference>
<dbReference type="AlphaFoldDB" id="A0A3B0QQ73"/>
<evidence type="ECO:0000313" key="1">
    <source>
        <dbReference type="EMBL" id="VAV82671.1"/>
    </source>
</evidence>
<proteinExistence type="predicted"/>
<accession>A0A3B0QQ73</accession>
<gene>
    <name evidence="1" type="ORF">MNBD_BACTEROID02-451</name>
</gene>
<dbReference type="Gene3D" id="3.30.70.100">
    <property type="match status" value="1"/>
</dbReference>
<dbReference type="InterPro" id="IPR036163">
    <property type="entry name" value="HMA_dom_sf"/>
</dbReference>
<dbReference type="SUPFAM" id="SSF55008">
    <property type="entry name" value="HMA, heavy metal-associated domain"/>
    <property type="match status" value="1"/>
</dbReference>
<reference evidence="1" key="1">
    <citation type="submission" date="2018-06" db="EMBL/GenBank/DDBJ databases">
        <authorList>
            <person name="Zhirakovskaya E."/>
        </authorList>
    </citation>
    <scope>NUCLEOTIDE SEQUENCE</scope>
</reference>
<name>A0A3B0QQ73_9ZZZZ</name>
<dbReference type="GO" id="GO:0046872">
    <property type="term" value="F:metal ion binding"/>
    <property type="evidence" value="ECO:0007669"/>
    <property type="project" value="InterPro"/>
</dbReference>
<sequence length="121" mass="13513">MKNKNSSISIKVLVLLLLVVSTLNLEASNLKTVNDDSKTYIKIWVDGMACPFCAYGLEKKIKKIDSSGDFFVEINEGFISFSVKSDKVPSEVDLKKTVKEAGFFARKIEISKTPFKQIANE</sequence>